<comment type="caution">
    <text evidence="1">The sequence shown here is derived from an EMBL/GenBank/DDBJ whole genome shotgun (WGS) entry which is preliminary data.</text>
</comment>
<gene>
    <name evidence="1" type="ORF">PMAYCL1PPCAC_07768</name>
</gene>
<organism evidence="1 2">
    <name type="scientific">Pristionchus mayeri</name>
    <dbReference type="NCBI Taxonomy" id="1317129"/>
    <lineage>
        <taxon>Eukaryota</taxon>
        <taxon>Metazoa</taxon>
        <taxon>Ecdysozoa</taxon>
        <taxon>Nematoda</taxon>
        <taxon>Chromadorea</taxon>
        <taxon>Rhabditida</taxon>
        <taxon>Rhabditina</taxon>
        <taxon>Diplogasteromorpha</taxon>
        <taxon>Diplogasteroidea</taxon>
        <taxon>Neodiplogasteridae</taxon>
        <taxon>Pristionchus</taxon>
    </lineage>
</organism>
<reference evidence="2" key="1">
    <citation type="submission" date="2022-10" db="EMBL/GenBank/DDBJ databases">
        <title>Genome assembly of Pristionchus species.</title>
        <authorList>
            <person name="Yoshida K."/>
            <person name="Sommer R.J."/>
        </authorList>
    </citation>
    <scope>NUCLEOTIDE SEQUENCE [LARGE SCALE GENOMIC DNA]</scope>
    <source>
        <strain evidence="2">RS5460</strain>
    </source>
</reference>
<dbReference type="Proteomes" id="UP001328107">
    <property type="component" value="Unassembled WGS sequence"/>
</dbReference>
<dbReference type="AlphaFoldDB" id="A0AAN4ZFJ7"/>
<proteinExistence type="predicted"/>
<accession>A0AAN4ZFJ7</accession>
<feature type="non-terminal residue" evidence="1">
    <location>
        <position position="69"/>
    </location>
</feature>
<sequence length="69" mass="7236">GAAVSVGPSVRERAERGVLSPARLAFSEMTVRAAPKTSSTLCVRSILTGVSERSDCVLSSNWRSLLTAS</sequence>
<evidence type="ECO:0000313" key="2">
    <source>
        <dbReference type="Proteomes" id="UP001328107"/>
    </source>
</evidence>
<name>A0AAN4ZFJ7_9BILA</name>
<evidence type="ECO:0000313" key="1">
    <source>
        <dbReference type="EMBL" id="GMR37573.1"/>
    </source>
</evidence>
<feature type="non-terminal residue" evidence="1">
    <location>
        <position position="1"/>
    </location>
</feature>
<dbReference type="EMBL" id="BTRK01000002">
    <property type="protein sequence ID" value="GMR37573.1"/>
    <property type="molecule type" value="Genomic_DNA"/>
</dbReference>
<keyword evidence="2" id="KW-1185">Reference proteome</keyword>
<protein>
    <submittedName>
        <fullName evidence="1">Uncharacterized protein</fullName>
    </submittedName>
</protein>